<evidence type="ECO:0000256" key="12">
    <source>
        <dbReference type="PIRSR" id="PIRSR000178-1"/>
    </source>
</evidence>
<name>A0A191ZHX1_9GAMM</name>
<evidence type="ECO:0000256" key="4">
    <source>
        <dbReference type="ARBA" id="ARBA00020076"/>
    </source>
</evidence>
<dbReference type="GO" id="GO:0046872">
    <property type="term" value="F:metal ion binding"/>
    <property type="evidence" value="ECO:0007669"/>
    <property type="project" value="UniProtKB-KW"/>
</dbReference>
<evidence type="ECO:0000256" key="9">
    <source>
        <dbReference type="ARBA" id="ARBA00023004"/>
    </source>
</evidence>
<sequence>MANAKDGGLIVATSRPVSLNLLKIRLPLPGIVSIMHRISGAFLFLLIPFLLYVLQMSLSSAEGFATVRSWFAAPVAKLALLIVFWAYLHHFFMGLRYLALDLDIGVHLAQARLTAKLVLVVSIGLTLLIGVWLW</sequence>
<comment type="subcellular location">
    <subcellularLocation>
        <location evidence="2">Membrane</location>
        <topology evidence="2">Multi-pass membrane protein</topology>
    </subcellularLocation>
</comment>
<dbReference type="InterPro" id="IPR014314">
    <property type="entry name" value="Succ_DH_cytb556"/>
</dbReference>
<keyword evidence="15" id="KW-1185">Reference proteome</keyword>
<dbReference type="KEGG" id="haz:A9404_08860"/>
<dbReference type="PANTHER" id="PTHR10978">
    <property type="entry name" value="SUCCINATE DEHYDROGENASE CYTOCHROME B560 SUBUNIT"/>
    <property type="match status" value="1"/>
</dbReference>
<dbReference type="NCBIfam" id="TIGR02970">
    <property type="entry name" value="succ_dehyd_cytB"/>
    <property type="match status" value="1"/>
</dbReference>
<evidence type="ECO:0000313" key="14">
    <source>
        <dbReference type="EMBL" id="ANJ67479.1"/>
    </source>
</evidence>
<evidence type="ECO:0000256" key="8">
    <source>
        <dbReference type="ARBA" id="ARBA00022989"/>
    </source>
</evidence>
<feature type="transmembrane region" description="Helical" evidence="13">
    <location>
        <begin position="70"/>
        <end position="92"/>
    </location>
</feature>
<dbReference type="Pfam" id="PF01127">
    <property type="entry name" value="Sdh_cyt"/>
    <property type="match status" value="1"/>
</dbReference>
<dbReference type="AlphaFoldDB" id="A0A191ZHX1"/>
<dbReference type="InterPro" id="IPR000701">
    <property type="entry name" value="SuccDH_FuR_B_TM-su"/>
</dbReference>
<keyword evidence="8 13" id="KW-1133">Transmembrane helix</keyword>
<keyword evidence="9 12" id="KW-0408">Iron</keyword>
<feature type="binding site" description="axial binding residue" evidence="12">
    <location>
        <position position="90"/>
    </location>
    <ligand>
        <name>heme</name>
        <dbReference type="ChEBI" id="CHEBI:30413"/>
        <note>ligand shared with second transmembrane subunit</note>
    </ligand>
    <ligandPart>
        <name>Fe</name>
        <dbReference type="ChEBI" id="CHEBI:18248"/>
    </ligandPart>
</feature>
<organism evidence="14 15">
    <name type="scientific">Halothiobacillus diazotrophicus</name>
    <dbReference type="NCBI Taxonomy" id="1860122"/>
    <lineage>
        <taxon>Bacteria</taxon>
        <taxon>Pseudomonadati</taxon>
        <taxon>Pseudomonadota</taxon>
        <taxon>Gammaproteobacteria</taxon>
        <taxon>Chromatiales</taxon>
        <taxon>Halothiobacillaceae</taxon>
        <taxon>Halothiobacillus</taxon>
    </lineage>
</organism>
<dbReference type="OrthoDB" id="9799441at2"/>
<dbReference type="GO" id="GO:0005886">
    <property type="term" value="C:plasma membrane"/>
    <property type="evidence" value="ECO:0007669"/>
    <property type="project" value="TreeGrafter"/>
</dbReference>
<evidence type="ECO:0000256" key="13">
    <source>
        <dbReference type="SAM" id="Phobius"/>
    </source>
</evidence>
<dbReference type="Gene3D" id="1.20.1300.10">
    <property type="entry name" value="Fumarate reductase/succinate dehydrogenase, transmembrane subunit"/>
    <property type="match status" value="1"/>
</dbReference>
<keyword evidence="10 13" id="KW-0472">Membrane</keyword>
<feature type="transmembrane region" description="Helical" evidence="13">
    <location>
        <begin position="38"/>
        <end position="58"/>
    </location>
</feature>
<protein>
    <recommendedName>
        <fullName evidence="4">Succinate dehydrogenase cytochrome b556 subunit</fullName>
    </recommendedName>
</protein>
<comment type="similarity">
    <text evidence="3">Belongs to the cytochrome b560 family.</text>
</comment>
<evidence type="ECO:0000313" key="15">
    <source>
        <dbReference type="Proteomes" id="UP000078596"/>
    </source>
</evidence>
<gene>
    <name evidence="14" type="ORF">A9404_08860</name>
</gene>
<dbReference type="PIRSF" id="PIRSF000178">
    <property type="entry name" value="SDH_cyt_b560"/>
    <property type="match status" value="1"/>
</dbReference>
<dbReference type="PROSITE" id="PS01000">
    <property type="entry name" value="SDH_CYT_1"/>
    <property type="match status" value="1"/>
</dbReference>
<reference evidence="14 15" key="1">
    <citation type="submission" date="2016-06" db="EMBL/GenBank/DDBJ databases">
        <title>Insight into the functional genes involving in sulfur oxidation in Pearl River water.</title>
        <authorList>
            <person name="Luo J."/>
            <person name="Tan X."/>
            <person name="Lin W."/>
        </authorList>
    </citation>
    <scope>NUCLEOTIDE SEQUENCE [LARGE SCALE GENOMIC DNA]</scope>
    <source>
        <strain evidence="14 15">LS2</strain>
    </source>
</reference>
<dbReference type="PANTHER" id="PTHR10978:SF5">
    <property type="entry name" value="SUCCINATE DEHYDROGENASE CYTOCHROME B560 SUBUNIT, MITOCHONDRIAL"/>
    <property type="match status" value="1"/>
</dbReference>
<evidence type="ECO:0000256" key="10">
    <source>
        <dbReference type="ARBA" id="ARBA00023136"/>
    </source>
</evidence>
<dbReference type="SUPFAM" id="SSF81343">
    <property type="entry name" value="Fumarate reductase respiratory complex transmembrane subunits"/>
    <property type="match status" value="1"/>
</dbReference>
<accession>A0A191ZHX1</accession>
<keyword evidence="6 13" id="KW-0812">Transmembrane</keyword>
<dbReference type="EMBL" id="CP016027">
    <property type="protein sequence ID" value="ANJ67479.1"/>
    <property type="molecule type" value="Genomic_DNA"/>
</dbReference>
<evidence type="ECO:0000256" key="6">
    <source>
        <dbReference type="ARBA" id="ARBA00022692"/>
    </source>
</evidence>
<comment type="subunit">
    <text evidence="11">Part of an enzyme complex containing four subunits: a flavoprotein, an iron-sulfur protein, plus two membrane-anchoring proteins, SdhC and SdhD. The complex can form homotrimers.</text>
</comment>
<feature type="transmembrane region" description="Helical" evidence="13">
    <location>
        <begin position="113"/>
        <end position="133"/>
    </location>
</feature>
<keyword evidence="5 12" id="KW-0349">Heme</keyword>
<comment type="cofactor">
    <cofactor evidence="12">
        <name>heme</name>
        <dbReference type="ChEBI" id="CHEBI:30413"/>
    </cofactor>
    <text evidence="12">The heme is bound between the two transmembrane subunits.</text>
</comment>
<dbReference type="CDD" id="cd03499">
    <property type="entry name" value="SQR_TypeC_SdhC"/>
    <property type="match status" value="1"/>
</dbReference>
<dbReference type="GO" id="GO:0006099">
    <property type="term" value="P:tricarboxylic acid cycle"/>
    <property type="evidence" value="ECO:0007669"/>
    <property type="project" value="InterPro"/>
</dbReference>
<evidence type="ECO:0000256" key="11">
    <source>
        <dbReference type="ARBA" id="ARBA00025912"/>
    </source>
</evidence>
<evidence type="ECO:0000256" key="1">
    <source>
        <dbReference type="ARBA" id="ARBA00004050"/>
    </source>
</evidence>
<comment type="function">
    <text evidence="1">Membrane-anchoring subunit of succinate dehydrogenase (SDH).</text>
</comment>
<dbReference type="InterPro" id="IPR018495">
    <property type="entry name" value="Succ_DH_cyt_bsu_CS"/>
</dbReference>
<evidence type="ECO:0000256" key="3">
    <source>
        <dbReference type="ARBA" id="ARBA00007244"/>
    </source>
</evidence>
<evidence type="ECO:0000256" key="2">
    <source>
        <dbReference type="ARBA" id="ARBA00004141"/>
    </source>
</evidence>
<evidence type="ECO:0000256" key="7">
    <source>
        <dbReference type="ARBA" id="ARBA00022723"/>
    </source>
</evidence>
<proteinExistence type="inferred from homology"/>
<dbReference type="Proteomes" id="UP000078596">
    <property type="component" value="Chromosome"/>
</dbReference>
<dbReference type="STRING" id="1860122.A9404_08860"/>
<keyword evidence="7 12" id="KW-0479">Metal-binding</keyword>
<dbReference type="InterPro" id="IPR034804">
    <property type="entry name" value="SQR/QFR_C/D"/>
</dbReference>
<evidence type="ECO:0000256" key="5">
    <source>
        <dbReference type="ARBA" id="ARBA00022617"/>
    </source>
</evidence>
<dbReference type="GO" id="GO:0009055">
    <property type="term" value="F:electron transfer activity"/>
    <property type="evidence" value="ECO:0007669"/>
    <property type="project" value="InterPro"/>
</dbReference>